<gene>
    <name evidence="1" type="ORF">J2125_003972</name>
</gene>
<evidence type="ECO:0000313" key="2">
    <source>
        <dbReference type="Proteomes" id="UP001195624"/>
    </source>
</evidence>
<sequence length="185" mass="20975">MLLDSTYHRLTALFTVILLTGCSTLLPLDYRDYEGKDAATVVIKNPKGFVGTFYLSIYEKKGACFDRAERYELDSNILPSEGRVLTGKVQPGRLMAFQRLTTTGSLGDGTQEYNREGYIESRWVSFIPQPGKHYFLDPYYGVREIPSDYTVTVYTEPAKLFSEFKTPVEPNWDATNRCKHLIGGS</sequence>
<name>A0ABS4PDQ8_9GAMM</name>
<organism evidence="1 2">
    <name type="scientific">Winslowiella toletana</name>
    <dbReference type="NCBI Taxonomy" id="92490"/>
    <lineage>
        <taxon>Bacteria</taxon>
        <taxon>Pseudomonadati</taxon>
        <taxon>Pseudomonadota</taxon>
        <taxon>Gammaproteobacteria</taxon>
        <taxon>Enterobacterales</taxon>
        <taxon>Erwiniaceae</taxon>
        <taxon>Winslowiella</taxon>
    </lineage>
</organism>
<protein>
    <recommendedName>
        <fullName evidence="3">Lipoprotein</fullName>
    </recommendedName>
</protein>
<dbReference type="EMBL" id="JAGGMQ010000001">
    <property type="protein sequence ID" value="MBP2170780.1"/>
    <property type="molecule type" value="Genomic_DNA"/>
</dbReference>
<proteinExistence type="predicted"/>
<accession>A0ABS4PDQ8</accession>
<evidence type="ECO:0000313" key="1">
    <source>
        <dbReference type="EMBL" id="MBP2170780.1"/>
    </source>
</evidence>
<dbReference type="Proteomes" id="UP001195624">
    <property type="component" value="Unassembled WGS sequence"/>
</dbReference>
<keyword evidence="2" id="KW-1185">Reference proteome</keyword>
<evidence type="ECO:0008006" key="3">
    <source>
        <dbReference type="Google" id="ProtNLM"/>
    </source>
</evidence>
<reference evidence="2" key="1">
    <citation type="submission" date="2023-07" db="EMBL/GenBank/DDBJ databases">
        <title>Genome mining of underrepresented organisms for secondary metabolites.</title>
        <authorList>
            <person name="D'Agostino P.M."/>
        </authorList>
    </citation>
    <scope>NUCLEOTIDE SEQUENCE [LARGE SCALE GENOMIC DNA]</scope>
    <source>
        <strain evidence="2">WS4403</strain>
    </source>
</reference>
<comment type="caution">
    <text evidence="1">The sequence shown here is derived from an EMBL/GenBank/DDBJ whole genome shotgun (WGS) entry which is preliminary data.</text>
</comment>
<dbReference type="RefSeq" id="WP_026111956.1">
    <property type="nucleotide sequence ID" value="NZ_JAGGMQ010000001.1"/>
</dbReference>